<keyword evidence="1" id="KW-0732">Signal</keyword>
<evidence type="ECO:0000313" key="3">
    <source>
        <dbReference type="EMBL" id="QDU87965.1"/>
    </source>
</evidence>
<organism evidence="3 4">
    <name type="scientific">Pirellulimonas nuda</name>
    <dbReference type="NCBI Taxonomy" id="2528009"/>
    <lineage>
        <taxon>Bacteria</taxon>
        <taxon>Pseudomonadati</taxon>
        <taxon>Planctomycetota</taxon>
        <taxon>Planctomycetia</taxon>
        <taxon>Pirellulales</taxon>
        <taxon>Lacipirellulaceae</taxon>
        <taxon>Pirellulimonas</taxon>
    </lineage>
</organism>
<keyword evidence="4" id="KW-1185">Reference proteome</keyword>
<proteinExistence type="predicted"/>
<feature type="domain" description="Ice-binding protein C-terminal" evidence="2">
    <location>
        <begin position="201"/>
        <end position="224"/>
    </location>
</feature>
<evidence type="ECO:0000313" key="4">
    <source>
        <dbReference type="Proteomes" id="UP000317429"/>
    </source>
</evidence>
<feature type="signal peptide" evidence="1">
    <location>
        <begin position="1"/>
        <end position="21"/>
    </location>
</feature>
<name>A0A518D923_9BACT</name>
<dbReference type="AlphaFoldDB" id="A0A518D923"/>
<gene>
    <name evidence="3" type="ORF">Pla175_13320</name>
</gene>
<dbReference type="RefSeq" id="WP_145282377.1">
    <property type="nucleotide sequence ID" value="NZ_CP036291.1"/>
</dbReference>
<evidence type="ECO:0000259" key="2">
    <source>
        <dbReference type="Pfam" id="PF07589"/>
    </source>
</evidence>
<accession>A0A518D923</accession>
<dbReference type="PROSITE" id="PS51257">
    <property type="entry name" value="PROKAR_LIPOPROTEIN"/>
    <property type="match status" value="1"/>
</dbReference>
<protein>
    <recommendedName>
        <fullName evidence="2">Ice-binding protein C-terminal domain-containing protein</fullName>
    </recommendedName>
</protein>
<reference evidence="3 4" key="1">
    <citation type="submission" date="2019-02" db="EMBL/GenBank/DDBJ databases">
        <title>Deep-cultivation of Planctomycetes and their phenomic and genomic characterization uncovers novel biology.</title>
        <authorList>
            <person name="Wiegand S."/>
            <person name="Jogler M."/>
            <person name="Boedeker C."/>
            <person name="Pinto D."/>
            <person name="Vollmers J."/>
            <person name="Rivas-Marin E."/>
            <person name="Kohn T."/>
            <person name="Peeters S.H."/>
            <person name="Heuer A."/>
            <person name="Rast P."/>
            <person name="Oberbeckmann S."/>
            <person name="Bunk B."/>
            <person name="Jeske O."/>
            <person name="Meyerdierks A."/>
            <person name="Storesund J.E."/>
            <person name="Kallscheuer N."/>
            <person name="Luecker S."/>
            <person name="Lage O.M."/>
            <person name="Pohl T."/>
            <person name="Merkel B.J."/>
            <person name="Hornburger P."/>
            <person name="Mueller R.-W."/>
            <person name="Bruemmer F."/>
            <person name="Labrenz M."/>
            <person name="Spormann A.M."/>
            <person name="Op den Camp H."/>
            <person name="Overmann J."/>
            <person name="Amann R."/>
            <person name="Jetten M.S.M."/>
            <person name="Mascher T."/>
            <person name="Medema M.H."/>
            <person name="Devos D.P."/>
            <person name="Kaster A.-K."/>
            <person name="Ovreas L."/>
            <person name="Rohde M."/>
            <person name="Galperin M.Y."/>
            <person name="Jogler C."/>
        </authorList>
    </citation>
    <scope>NUCLEOTIDE SEQUENCE [LARGE SCALE GENOMIC DNA]</scope>
    <source>
        <strain evidence="3 4">Pla175</strain>
    </source>
</reference>
<dbReference type="EMBL" id="CP036291">
    <property type="protein sequence ID" value="QDU87965.1"/>
    <property type="molecule type" value="Genomic_DNA"/>
</dbReference>
<evidence type="ECO:0000256" key="1">
    <source>
        <dbReference type="SAM" id="SignalP"/>
    </source>
</evidence>
<dbReference type="NCBIfam" id="TIGR02595">
    <property type="entry name" value="PEP_CTERM"/>
    <property type="match status" value="1"/>
</dbReference>
<feature type="chain" id="PRO_5022070693" description="Ice-binding protein C-terminal domain-containing protein" evidence="1">
    <location>
        <begin position="22"/>
        <end position="225"/>
    </location>
</feature>
<dbReference type="Pfam" id="PF07589">
    <property type="entry name" value="PEP-CTERM"/>
    <property type="match status" value="1"/>
</dbReference>
<dbReference type="Proteomes" id="UP000317429">
    <property type="component" value="Chromosome"/>
</dbReference>
<sequence length="225" mass="22679" precursor="true">MLRTACCFCVAIVAACVPVHANQLVNPGFETPPIPAGGPPEYFGATGWTDFGGGTYTVGSAVVTPNSGAQSLKMFGGASGVYQQFAATPGQLWDGGAYVLNDAGDPMAGGQVAAVNIEWILADGVNQVPGGAGVGFITNGDTISTTPQGQWNLRPISGVAPAGTAFARFVLITGEFGGGGMTGGGGAPKYDDAFFDIRPGQVPEPASLALVGMVAIGLVAARRRR</sequence>
<dbReference type="OrthoDB" id="1465721at2"/>
<dbReference type="KEGG" id="pnd:Pla175_13320"/>
<dbReference type="InterPro" id="IPR013424">
    <property type="entry name" value="Ice-binding_C"/>
</dbReference>
<dbReference type="Gene3D" id="2.60.120.260">
    <property type="entry name" value="Galactose-binding domain-like"/>
    <property type="match status" value="1"/>
</dbReference>